<keyword evidence="4" id="KW-1185">Reference proteome</keyword>
<dbReference type="EMBL" id="JBEDNW010000010">
    <property type="protein sequence ID" value="MEZ3168775.1"/>
    <property type="molecule type" value="Genomic_DNA"/>
</dbReference>
<gene>
    <name evidence="2" type="ORF">ABNG02_15785</name>
    <name evidence="1" type="ORF">GCM10008994_13310</name>
</gene>
<accession>A0AAV3SRP5</accession>
<protein>
    <recommendedName>
        <fullName evidence="5">Small CPxCG-related zinc finger protein</fullName>
    </recommendedName>
</protein>
<organism evidence="1 3">
    <name type="scientific">Halorubrum ejinorense</name>
    <dbReference type="NCBI Taxonomy" id="425309"/>
    <lineage>
        <taxon>Archaea</taxon>
        <taxon>Methanobacteriati</taxon>
        <taxon>Methanobacteriota</taxon>
        <taxon>Stenosarchaea group</taxon>
        <taxon>Halobacteria</taxon>
        <taxon>Halobacteriales</taxon>
        <taxon>Haloferacaceae</taxon>
        <taxon>Halorubrum</taxon>
    </lineage>
</organism>
<reference evidence="1" key="1">
    <citation type="journal article" date="2014" name="Int. J. Syst. Evol. Microbiol.">
        <title>Complete genome sequence of Corynebacterium casei LMG S-19264T (=DSM 44701T), isolated from a smear-ripened cheese.</title>
        <authorList>
            <consortium name="US DOE Joint Genome Institute (JGI-PGF)"/>
            <person name="Walter F."/>
            <person name="Albersmeier A."/>
            <person name="Kalinowski J."/>
            <person name="Ruckert C."/>
        </authorList>
    </citation>
    <scope>NUCLEOTIDE SEQUENCE</scope>
    <source>
        <strain evidence="1">JCM 14265</strain>
    </source>
</reference>
<dbReference type="Proteomes" id="UP001567571">
    <property type="component" value="Unassembled WGS sequence"/>
</dbReference>
<dbReference type="Proteomes" id="UP001501425">
    <property type="component" value="Unassembled WGS sequence"/>
</dbReference>
<name>A0AAV3SRP5_9EURY</name>
<dbReference type="EMBL" id="BAAADQ010000005">
    <property type="protein sequence ID" value="GAA0539544.1"/>
    <property type="molecule type" value="Genomic_DNA"/>
</dbReference>
<dbReference type="AlphaFoldDB" id="A0AAV3SRP5"/>
<reference evidence="2 4" key="3">
    <citation type="submission" date="2024-06" db="EMBL/GenBank/DDBJ databases">
        <title>Halorubrum miltondacostae sp. nov., a potential PHA producer isolated from an inland solar saltern in Rio Maior, Portugal.</title>
        <authorList>
            <person name="Albuquerque L."/>
            <person name="Viver T."/>
            <person name="Barroso C."/>
            <person name="Claudino R."/>
            <person name="Galvan M."/>
            <person name="Simoes G."/>
            <person name="Lobo Da Cunha A."/>
            <person name="Egas C."/>
        </authorList>
    </citation>
    <scope>NUCLEOTIDE SEQUENCE [LARGE SCALE GENOMIC DNA]</scope>
    <source>
        <strain evidence="2 4">DSM 18646</strain>
    </source>
</reference>
<proteinExistence type="predicted"/>
<comment type="caution">
    <text evidence="1">The sequence shown here is derived from an EMBL/GenBank/DDBJ whole genome shotgun (WGS) entry which is preliminary data.</text>
</comment>
<dbReference type="RefSeq" id="WP_343777696.1">
    <property type="nucleotide sequence ID" value="NZ_BAAADQ010000005.1"/>
</dbReference>
<evidence type="ECO:0000313" key="3">
    <source>
        <dbReference type="Proteomes" id="UP001501425"/>
    </source>
</evidence>
<evidence type="ECO:0000313" key="4">
    <source>
        <dbReference type="Proteomes" id="UP001567571"/>
    </source>
</evidence>
<evidence type="ECO:0000313" key="2">
    <source>
        <dbReference type="EMBL" id="MEZ3168775.1"/>
    </source>
</evidence>
<evidence type="ECO:0000313" key="1">
    <source>
        <dbReference type="EMBL" id="GAA0539544.1"/>
    </source>
</evidence>
<reference evidence="1" key="2">
    <citation type="submission" date="2023-12" db="EMBL/GenBank/DDBJ databases">
        <authorList>
            <person name="Sun Q."/>
            <person name="Inoue M."/>
        </authorList>
    </citation>
    <scope>NUCLEOTIDE SEQUENCE</scope>
    <source>
        <strain evidence="1">JCM 14265</strain>
    </source>
</reference>
<evidence type="ECO:0008006" key="5">
    <source>
        <dbReference type="Google" id="ProtNLM"/>
    </source>
</evidence>
<sequence>MRKPDFNGSSKELPSESDHLDESVYCVNCGNIFVWAPDRDCPTCTVAKMLDEAEGVTTDA</sequence>